<dbReference type="InterPro" id="IPR036770">
    <property type="entry name" value="Ankyrin_rpt-contain_sf"/>
</dbReference>
<evidence type="ECO:0000256" key="13">
    <source>
        <dbReference type="ARBA" id="ARBA00023303"/>
    </source>
</evidence>
<dbReference type="SUPFAM" id="SSF48403">
    <property type="entry name" value="Ankyrin repeat"/>
    <property type="match status" value="1"/>
</dbReference>
<name>A0AAY4ERN8_9TELE</name>
<evidence type="ECO:0000313" key="19">
    <source>
        <dbReference type="Ensembl" id="ENSDCDP00010060335.1"/>
    </source>
</evidence>
<keyword evidence="6 17" id="KW-0812">Transmembrane</keyword>
<dbReference type="PANTHER" id="PTHR10582">
    <property type="entry name" value="TRANSIENT RECEPTOR POTENTIAL ION CHANNEL PROTEIN"/>
    <property type="match status" value="1"/>
</dbReference>
<reference evidence="19" key="2">
    <citation type="submission" date="2025-08" db="UniProtKB">
        <authorList>
            <consortium name="Ensembl"/>
        </authorList>
    </citation>
    <scope>IDENTIFICATION</scope>
</reference>
<dbReference type="NCBIfam" id="TIGR00870">
    <property type="entry name" value="trp"/>
    <property type="match status" value="1"/>
</dbReference>
<evidence type="ECO:0000256" key="8">
    <source>
        <dbReference type="ARBA" id="ARBA00022837"/>
    </source>
</evidence>
<evidence type="ECO:0000256" key="1">
    <source>
        <dbReference type="ARBA" id="ARBA00004651"/>
    </source>
</evidence>
<evidence type="ECO:0000256" key="14">
    <source>
        <dbReference type="ARBA" id="ARBA00036634"/>
    </source>
</evidence>
<dbReference type="InterPro" id="IPR002110">
    <property type="entry name" value="Ankyrin_rpt"/>
</dbReference>
<feature type="transmembrane region" description="Helical" evidence="17">
    <location>
        <begin position="603"/>
        <end position="627"/>
    </location>
</feature>
<dbReference type="Ensembl" id="ENSDCDT00010071082.1">
    <property type="protein sequence ID" value="ENSDCDP00010060335.1"/>
    <property type="gene ID" value="ENSDCDG00010033557.1"/>
</dbReference>
<feature type="transmembrane region" description="Helical" evidence="17">
    <location>
        <begin position="485"/>
        <end position="506"/>
    </location>
</feature>
<evidence type="ECO:0000256" key="10">
    <source>
        <dbReference type="ARBA" id="ARBA00023043"/>
    </source>
</evidence>
<feature type="transmembrane region" description="Helical" evidence="17">
    <location>
        <begin position="456"/>
        <end position="479"/>
    </location>
</feature>
<evidence type="ECO:0000256" key="5">
    <source>
        <dbReference type="ARBA" id="ARBA00022673"/>
    </source>
</evidence>
<dbReference type="Pfam" id="PF00520">
    <property type="entry name" value="Ion_trans"/>
    <property type="match status" value="1"/>
</dbReference>
<evidence type="ECO:0000256" key="6">
    <source>
        <dbReference type="ARBA" id="ARBA00022692"/>
    </source>
</evidence>
<sequence length="746" mass="85615">MDKKSVSASKVFAMEIDDRTEEERKRDKEASKSRSKKIGPMDSNLQPECLGAPREQVRFNSDFSRAIQGESVDPDEERFGWRRLFRAAASGDVEQLRGLEEYLCGKNKHLSDSLYNVEGKTVLSKALMNLKKESEIVEYLLDIAERMGDVKEFINIAHTDEFYKGQTALHVAVERRSLHHVQLLVEKGADVHARACGKFFQKHDGPSFYFGELPLSLAACTNQTDVVDFLLDNPYEKVDVKKADSRGNTVLHALVMVADNTPENTTFIIEMYDHILTKTASLHPEVENSWNQQGLTPIKLAAKTGKTGLLEHMMQREFHDPEFLHLSRKFTEWVYGPVHSSVYDVDSLDSYHENSVLEIIIYGDGIPNRLEMLQLEPLNRLVEEKWERFSHQMFSISFLVYVLYLCVFSLVGYFWKSTTAGNVRFAGQIIVLVGASYLIFNWFTEVRRKHGNLKSALMAANFELLFFLQALCYIIAFFLCWSSSHLYVAFLASSLALAWINLIYFCRGIQQLGIYSVMIQKVFFGDIGRFLLVYITVLIGFSAAIVTLLHGPANPTNITSDEGWETSNDSKDYKDIYISMQELFKFTIGMGDLEFSNQYDNKVVFYALLISYIVLTYIMLFNMLIALMSKTVERVSEESVSIWRTQRAVTILDIEKKLQLFQCLKDKFRTGEVKNVGQEEDEDHRHCLRVEEVQWNDWNANLGIIHDAPYIQKSNADTFQDKGSRWNMLRKAASRLPRPNSSVQEE</sequence>
<dbReference type="Pfam" id="PF12796">
    <property type="entry name" value="Ank_2"/>
    <property type="match status" value="1"/>
</dbReference>
<dbReference type="InterPro" id="IPR024862">
    <property type="entry name" value="TRPV"/>
</dbReference>
<gene>
    <name evidence="19" type="primary">TRPV1</name>
</gene>
<dbReference type="Gene3D" id="1.25.40.20">
    <property type="entry name" value="Ankyrin repeat-containing domain"/>
    <property type="match status" value="1"/>
</dbReference>
<keyword evidence="5" id="KW-0107">Calcium channel</keyword>
<keyword evidence="12 17" id="KW-0472">Membrane</keyword>
<keyword evidence="2" id="KW-0813">Transport</keyword>
<evidence type="ECO:0000256" key="4">
    <source>
        <dbReference type="ARBA" id="ARBA00022568"/>
    </source>
</evidence>
<reference evidence="19 20" key="1">
    <citation type="submission" date="2020-06" db="EMBL/GenBank/DDBJ databases">
        <authorList>
            <consortium name="Wellcome Sanger Institute Data Sharing"/>
        </authorList>
    </citation>
    <scope>NUCLEOTIDE SEQUENCE [LARGE SCALE GENOMIC DNA]</scope>
</reference>
<dbReference type="GO" id="GO:0005886">
    <property type="term" value="C:plasma membrane"/>
    <property type="evidence" value="ECO:0007669"/>
    <property type="project" value="UniProtKB-SubCell"/>
</dbReference>
<proteinExistence type="predicted"/>
<comment type="subcellular location">
    <subcellularLocation>
        <location evidence="1">Cell membrane</location>
        <topology evidence="1">Multi-pass membrane protein</topology>
    </subcellularLocation>
</comment>
<keyword evidence="11" id="KW-0406">Ion transport</keyword>
<keyword evidence="9 17" id="KW-1133">Transmembrane helix</keyword>
<feature type="region of interest" description="Disordered" evidence="16">
    <location>
        <begin position="1"/>
        <end position="49"/>
    </location>
</feature>
<feature type="transmembrane region" description="Helical" evidence="17">
    <location>
        <begin position="393"/>
        <end position="413"/>
    </location>
</feature>
<evidence type="ECO:0000313" key="20">
    <source>
        <dbReference type="Proteomes" id="UP000694580"/>
    </source>
</evidence>
<accession>A0AAY4ERN8</accession>
<keyword evidence="7" id="KW-0677">Repeat</keyword>
<evidence type="ECO:0000259" key="18">
    <source>
        <dbReference type="Pfam" id="PF00520"/>
    </source>
</evidence>
<evidence type="ECO:0000256" key="15">
    <source>
        <dbReference type="PROSITE-ProRule" id="PRU00023"/>
    </source>
</evidence>
<keyword evidence="20" id="KW-1185">Reference proteome</keyword>
<evidence type="ECO:0000256" key="9">
    <source>
        <dbReference type="ARBA" id="ARBA00022989"/>
    </source>
</evidence>
<feature type="compositionally biased region" description="Basic and acidic residues" evidence="16">
    <location>
        <begin position="21"/>
        <end position="32"/>
    </location>
</feature>
<comment type="catalytic activity">
    <reaction evidence="14">
        <text>Ca(2+)(in) = Ca(2+)(out)</text>
        <dbReference type="Rhea" id="RHEA:29671"/>
        <dbReference type="ChEBI" id="CHEBI:29108"/>
    </reaction>
</comment>
<evidence type="ECO:0000256" key="12">
    <source>
        <dbReference type="ARBA" id="ARBA00023136"/>
    </source>
</evidence>
<evidence type="ECO:0000256" key="11">
    <source>
        <dbReference type="ARBA" id="ARBA00023065"/>
    </source>
</evidence>
<keyword evidence="13" id="KW-0407">Ion channel</keyword>
<dbReference type="PANTHER" id="PTHR10582:SF5">
    <property type="entry name" value="TRANSIENT RECEPTOR POTENTIAL CATION CHANNEL SUBFAMILY V MEMBER 2"/>
    <property type="match status" value="1"/>
</dbReference>
<dbReference type="Proteomes" id="UP000694580">
    <property type="component" value="Chromosome 6"/>
</dbReference>
<dbReference type="GeneTree" id="ENSGT00940000158512"/>
<dbReference type="SMART" id="SM00248">
    <property type="entry name" value="ANK"/>
    <property type="match status" value="5"/>
</dbReference>
<evidence type="ECO:0000256" key="2">
    <source>
        <dbReference type="ARBA" id="ARBA00022448"/>
    </source>
</evidence>
<feature type="domain" description="Ion transport" evidence="18">
    <location>
        <begin position="392"/>
        <end position="638"/>
    </location>
</feature>
<feature type="transmembrane region" description="Helical" evidence="17">
    <location>
        <begin position="425"/>
        <end position="444"/>
    </location>
</feature>
<dbReference type="PRINTS" id="PR01768">
    <property type="entry name" value="TRPVRECEPTOR"/>
</dbReference>
<dbReference type="PROSITE" id="PS50297">
    <property type="entry name" value="ANK_REP_REGION"/>
    <property type="match status" value="1"/>
</dbReference>
<feature type="transmembrane region" description="Helical" evidence="17">
    <location>
        <begin position="527"/>
        <end position="549"/>
    </location>
</feature>
<dbReference type="GO" id="GO:0005262">
    <property type="term" value="F:calcium channel activity"/>
    <property type="evidence" value="ECO:0007669"/>
    <property type="project" value="UniProtKB-KW"/>
</dbReference>
<evidence type="ECO:0000256" key="7">
    <source>
        <dbReference type="ARBA" id="ARBA00022737"/>
    </source>
</evidence>
<dbReference type="InterPro" id="IPR005821">
    <property type="entry name" value="Ion_trans_dom"/>
</dbReference>
<dbReference type="InterPro" id="IPR008347">
    <property type="entry name" value="TrpV1-4"/>
</dbReference>
<keyword evidence="3" id="KW-1003">Cell membrane</keyword>
<dbReference type="AlphaFoldDB" id="A0AAY4ERN8"/>
<dbReference type="PROSITE" id="PS50088">
    <property type="entry name" value="ANK_REPEAT"/>
    <property type="match status" value="1"/>
</dbReference>
<evidence type="ECO:0000256" key="17">
    <source>
        <dbReference type="SAM" id="Phobius"/>
    </source>
</evidence>
<reference evidence="19" key="3">
    <citation type="submission" date="2025-09" db="UniProtKB">
        <authorList>
            <consortium name="Ensembl"/>
        </authorList>
    </citation>
    <scope>IDENTIFICATION</scope>
</reference>
<feature type="repeat" description="ANK" evidence="15">
    <location>
        <begin position="164"/>
        <end position="196"/>
    </location>
</feature>
<dbReference type="GO" id="GO:0098703">
    <property type="term" value="P:calcium ion import across plasma membrane"/>
    <property type="evidence" value="ECO:0007669"/>
    <property type="project" value="TreeGrafter"/>
</dbReference>
<organism evidence="19 20">
    <name type="scientific">Denticeps clupeoides</name>
    <name type="common">denticle herring</name>
    <dbReference type="NCBI Taxonomy" id="299321"/>
    <lineage>
        <taxon>Eukaryota</taxon>
        <taxon>Metazoa</taxon>
        <taxon>Chordata</taxon>
        <taxon>Craniata</taxon>
        <taxon>Vertebrata</taxon>
        <taxon>Euteleostomi</taxon>
        <taxon>Actinopterygii</taxon>
        <taxon>Neopterygii</taxon>
        <taxon>Teleostei</taxon>
        <taxon>Clupei</taxon>
        <taxon>Clupeiformes</taxon>
        <taxon>Denticipitoidei</taxon>
        <taxon>Denticipitidae</taxon>
        <taxon>Denticeps</taxon>
    </lineage>
</organism>
<evidence type="ECO:0000256" key="3">
    <source>
        <dbReference type="ARBA" id="ARBA00022475"/>
    </source>
</evidence>
<keyword evidence="8" id="KW-0106">Calcium</keyword>
<dbReference type="Gene3D" id="1.10.287.70">
    <property type="match status" value="1"/>
</dbReference>
<keyword evidence="4" id="KW-0109">Calcium transport</keyword>
<evidence type="ECO:0000256" key="16">
    <source>
        <dbReference type="SAM" id="MobiDB-lite"/>
    </source>
</evidence>
<keyword evidence="10 15" id="KW-0040">ANK repeat</keyword>
<protein>
    <recommendedName>
        <fullName evidence="18">Ion transport domain-containing protein</fullName>
    </recommendedName>
</protein>